<dbReference type="InterPro" id="IPR043504">
    <property type="entry name" value="Peptidase_S1_PA_chymotrypsin"/>
</dbReference>
<keyword evidence="5" id="KW-1185">Reference proteome</keyword>
<dbReference type="EMBL" id="JAGEOJ010000011">
    <property type="protein sequence ID" value="MBO2450876.1"/>
    <property type="molecule type" value="Genomic_DNA"/>
</dbReference>
<dbReference type="InterPro" id="IPR050966">
    <property type="entry name" value="Glutamyl_endopeptidase"/>
</dbReference>
<comment type="caution">
    <text evidence="4">The sequence shown here is derived from an EMBL/GenBank/DDBJ whole genome shotgun (WGS) entry which is preliminary data.</text>
</comment>
<dbReference type="Proteomes" id="UP000669179">
    <property type="component" value="Unassembled WGS sequence"/>
</dbReference>
<feature type="compositionally biased region" description="Basic residues" evidence="2">
    <location>
        <begin position="49"/>
        <end position="61"/>
    </location>
</feature>
<dbReference type="RefSeq" id="WP_208258751.1">
    <property type="nucleotide sequence ID" value="NZ_JAGEOJ010000011.1"/>
</dbReference>
<accession>A0A939T3B2</accession>
<dbReference type="Gene3D" id="2.40.10.10">
    <property type="entry name" value="Trypsin-like serine proteases"/>
    <property type="match status" value="2"/>
</dbReference>
<feature type="region of interest" description="Disordered" evidence="2">
    <location>
        <begin position="38"/>
        <end position="106"/>
    </location>
</feature>
<keyword evidence="1 3" id="KW-0732">Signal</keyword>
<sequence>MTVTATAALFGAGTPAVAAAEPAPRPISHVLPASAAKSASNYWTPERMRKAKPLPLPKRRSGTTLSPAGTPSLPSGKPRSVPPTGPTAKTSAGLLPSDVTSPQRWEGGGGITATGGKLFMHFSHGDFVCSASAVNGGNLDGISTAAHCIYDLDRAEWAQNVAFAPAYREGQEPYGLFTSRTIVMSSAWNKQTPTYENYDFAVVVANPLNGRHIVETVGGQGIVFNHVRHPYSYLFGYPGDRDNGAIMQYCSGPTFDDPANRVNHEAIHCGLNGGSSGGPLLQDFSESSGYGYIIGSNSLVAGDVNFGTYLEDIAAGVYDAAIAA</sequence>
<evidence type="ECO:0000313" key="5">
    <source>
        <dbReference type="Proteomes" id="UP000669179"/>
    </source>
</evidence>
<dbReference type="AlphaFoldDB" id="A0A939T3B2"/>
<dbReference type="PANTHER" id="PTHR15462">
    <property type="entry name" value="SERINE PROTEASE"/>
    <property type="match status" value="1"/>
</dbReference>
<evidence type="ECO:0000256" key="3">
    <source>
        <dbReference type="SAM" id="SignalP"/>
    </source>
</evidence>
<feature type="signal peptide" evidence="3">
    <location>
        <begin position="1"/>
        <end position="18"/>
    </location>
</feature>
<protein>
    <recommendedName>
        <fullName evidence="6">Peptidase S1 domain-containing protein</fullName>
    </recommendedName>
</protein>
<evidence type="ECO:0000313" key="4">
    <source>
        <dbReference type="EMBL" id="MBO2450876.1"/>
    </source>
</evidence>
<feature type="chain" id="PRO_5037404594" description="Peptidase S1 domain-containing protein" evidence="3">
    <location>
        <begin position="19"/>
        <end position="324"/>
    </location>
</feature>
<organism evidence="4 5">
    <name type="scientific">Actinomadura barringtoniae</name>
    <dbReference type="NCBI Taxonomy" id="1427535"/>
    <lineage>
        <taxon>Bacteria</taxon>
        <taxon>Bacillati</taxon>
        <taxon>Actinomycetota</taxon>
        <taxon>Actinomycetes</taxon>
        <taxon>Streptosporangiales</taxon>
        <taxon>Thermomonosporaceae</taxon>
        <taxon>Actinomadura</taxon>
    </lineage>
</organism>
<dbReference type="SUPFAM" id="SSF50494">
    <property type="entry name" value="Trypsin-like serine proteases"/>
    <property type="match status" value="1"/>
</dbReference>
<evidence type="ECO:0000256" key="2">
    <source>
        <dbReference type="SAM" id="MobiDB-lite"/>
    </source>
</evidence>
<gene>
    <name evidence="4" type="ORF">J4573_27530</name>
</gene>
<reference evidence="4" key="1">
    <citation type="submission" date="2021-03" db="EMBL/GenBank/DDBJ databases">
        <authorList>
            <person name="Kanchanasin P."/>
            <person name="Saeng-In P."/>
            <person name="Phongsopitanun W."/>
            <person name="Yuki M."/>
            <person name="Kudo T."/>
            <person name="Ohkuma M."/>
            <person name="Tanasupawat S."/>
        </authorList>
    </citation>
    <scope>NUCLEOTIDE SEQUENCE</scope>
    <source>
        <strain evidence="4">GKU 128</strain>
    </source>
</reference>
<feature type="compositionally biased region" description="Polar residues" evidence="2">
    <location>
        <begin position="62"/>
        <end position="73"/>
    </location>
</feature>
<evidence type="ECO:0008006" key="6">
    <source>
        <dbReference type="Google" id="ProtNLM"/>
    </source>
</evidence>
<dbReference type="InterPro" id="IPR009003">
    <property type="entry name" value="Peptidase_S1_PA"/>
</dbReference>
<evidence type="ECO:0000256" key="1">
    <source>
        <dbReference type="ARBA" id="ARBA00022729"/>
    </source>
</evidence>
<proteinExistence type="predicted"/>
<name>A0A939T3B2_9ACTN</name>